<accession>A0ABT9Y5I8</accession>
<dbReference type="Proteomes" id="UP001239167">
    <property type="component" value="Unassembled WGS sequence"/>
</dbReference>
<reference evidence="3 4" key="1">
    <citation type="submission" date="2023-07" db="EMBL/GenBank/DDBJ databases">
        <title>Genomic Encyclopedia of Type Strains, Phase IV (KMG-IV): sequencing the most valuable type-strain genomes for metagenomic binning, comparative biology and taxonomic classification.</title>
        <authorList>
            <person name="Goeker M."/>
        </authorList>
    </citation>
    <scope>NUCLEOTIDE SEQUENCE [LARGE SCALE GENOMIC DNA]</scope>
    <source>
        <strain evidence="3 4">DSM 16980</strain>
    </source>
</reference>
<dbReference type="EMBL" id="JAUSUE010000003">
    <property type="protein sequence ID" value="MDQ0202903.1"/>
    <property type="molecule type" value="Genomic_DNA"/>
</dbReference>
<sequence>MKRKFFICIMLLSLTIPFTECKANDAAENSPYFYRTKMIDFISDISSYAKNQKHDFGFITNNGLELYQSSEVPAGYAGQLLGAADGALIEGSQYTWDDNHNGGVQTSVETKKYITDSIAVLHSNNKLILSVDYCGDDKQNALTAIEKNNAEHIVTFPARYKELTSLEYGSLEKNDKNRDINTLNTVKSFIILLNPEKFTDKADYLSKLKTSSADLLIIDLYYNGSPLSSEDLNYLKTKTDGHRRLVYSYMSIGEAEDYRYYWQTQWNEELPDWIVTKNDQWQGNYPVKYWRKEWQKIIYGTKNAYLDKIISAGFDGAFLDIVDGYQNFE</sequence>
<protein>
    <submittedName>
        <fullName evidence="3">Cysteinyl-tRNA synthetase</fullName>
        <ecNumber evidence="3">6.1.1.16</ecNumber>
    </submittedName>
</protein>
<evidence type="ECO:0000313" key="3">
    <source>
        <dbReference type="EMBL" id="MDQ0202903.1"/>
    </source>
</evidence>
<dbReference type="PANTHER" id="PTHR35882">
    <property type="entry name" value="PELA"/>
    <property type="match status" value="1"/>
</dbReference>
<comment type="caution">
    <text evidence="3">The sequence shown here is derived from an EMBL/GenBank/DDBJ whole genome shotgun (WGS) entry which is preliminary data.</text>
</comment>
<dbReference type="Gene3D" id="3.20.20.70">
    <property type="entry name" value="Aldolase class I"/>
    <property type="match status" value="2"/>
</dbReference>
<feature type="domain" description="Glycoside-hydrolase family GH114 TIM-barrel" evidence="2">
    <location>
        <begin position="241"/>
        <end position="327"/>
    </location>
</feature>
<keyword evidence="3" id="KW-0436">Ligase</keyword>
<organism evidence="3 4">
    <name type="scientific">Pectinatus haikarae</name>
    <dbReference type="NCBI Taxonomy" id="349096"/>
    <lineage>
        <taxon>Bacteria</taxon>
        <taxon>Bacillati</taxon>
        <taxon>Bacillota</taxon>
        <taxon>Negativicutes</taxon>
        <taxon>Selenomonadales</taxon>
        <taxon>Selenomonadaceae</taxon>
        <taxon>Pectinatus</taxon>
    </lineage>
</organism>
<feature type="chain" id="PRO_5047100015" evidence="1">
    <location>
        <begin position="24"/>
        <end position="329"/>
    </location>
</feature>
<name>A0ABT9Y5I8_9FIRM</name>
<dbReference type="Pfam" id="PF03537">
    <property type="entry name" value="Glyco_hydro_114"/>
    <property type="match status" value="1"/>
</dbReference>
<dbReference type="PRINTS" id="PR01545">
    <property type="entry name" value="THEMAYE10DUF"/>
</dbReference>
<dbReference type="InterPro" id="IPR013785">
    <property type="entry name" value="Aldolase_TIM"/>
</dbReference>
<dbReference type="InterPro" id="IPR017853">
    <property type="entry name" value="GH"/>
</dbReference>
<feature type="signal peptide" evidence="1">
    <location>
        <begin position="1"/>
        <end position="23"/>
    </location>
</feature>
<gene>
    <name evidence="3" type="ORF">J2S01_000599</name>
</gene>
<evidence type="ECO:0000313" key="4">
    <source>
        <dbReference type="Proteomes" id="UP001239167"/>
    </source>
</evidence>
<evidence type="ECO:0000259" key="2">
    <source>
        <dbReference type="Pfam" id="PF03537"/>
    </source>
</evidence>
<evidence type="ECO:0000256" key="1">
    <source>
        <dbReference type="SAM" id="SignalP"/>
    </source>
</evidence>
<proteinExistence type="predicted"/>
<dbReference type="InterPro" id="IPR016062">
    <property type="entry name" value="TM1410-rel"/>
</dbReference>
<dbReference type="GO" id="GO:0004817">
    <property type="term" value="F:cysteine-tRNA ligase activity"/>
    <property type="evidence" value="ECO:0007669"/>
    <property type="project" value="UniProtKB-EC"/>
</dbReference>
<keyword evidence="4" id="KW-1185">Reference proteome</keyword>
<dbReference type="RefSeq" id="WP_307222876.1">
    <property type="nucleotide sequence ID" value="NZ_CP116940.1"/>
</dbReference>
<dbReference type="PANTHER" id="PTHR35882:SF2">
    <property type="entry name" value="PELA"/>
    <property type="match status" value="1"/>
</dbReference>
<dbReference type="InterPro" id="IPR004352">
    <property type="entry name" value="GH114_TIM-barrel"/>
</dbReference>
<dbReference type="SUPFAM" id="SSF51445">
    <property type="entry name" value="(Trans)glycosidases"/>
    <property type="match status" value="1"/>
</dbReference>
<keyword evidence="1" id="KW-0732">Signal</keyword>
<dbReference type="EC" id="6.1.1.16" evidence="3"/>